<sequence length="39" mass="4768">MINFNHSFFLRNEFFVEPSSDFVKRVNSIFGVYDFKEFI</sequence>
<dbReference type="Proteomes" id="UP000019148">
    <property type="component" value="Unassembled WGS sequence"/>
</dbReference>
<gene>
    <name evidence="2" type="ORF">BDCR2A_01005</name>
    <name evidence="1" type="ORF">BDCR2A_01305</name>
</gene>
<dbReference type="PATRIC" id="fig|1432657.3.peg.1283"/>
<organism evidence="2 3">
    <name type="scientific">Borrelia duttonii CR2A</name>
    <dbReference type="NCBI Taxonomy" id="1432657"/>
    <lineage>
        <taxon>Bacteria</taxon>
        <taxon>Pseudomonadati</taxon>
        <taxon>Spirochaetota</taxon>
        <taxon>Spirochaetia</taxon>
        <taxon>Spirochaetales</taxon>
        <taxon>Borreliaceae</taxon>
        <taxon>Borrelia</taxon>
    </lineage>
</organism>
<evidence type="ECO:0000313" key="2">
    <source>
        <dbReference type="EMBL" id="ETZ19032.1"/>
    </source>
</evidence>
<dbReference type="EMBL" id="AZIT01000005">
    <property type="protein sequence ID" value="ETZ17775.1"/>
    <property type="molecule type" value="Genomic_DNA"/>
</dbReference>
<reference evidence="2 3" key="1">
    <citation type="submission" date="2013-12" db="EMBL/GenBank/DDBJ databases">
        <title>Comparative genomics of relapsing fever spirochetes.</title>
        <authorList>
            <person name="Schwan T.G."/>
            <person name="Raffel S.J."/>
            <person name="Porcella S.F."/>
        </authorList>
    </citation>
    <scope>NUCLEOTIDE SEQUENCE [LARGE SCALE GENOMIC DNA]</scope>
    <source>
        <strain evidence="2 3">CR2A</strain>
    </source>
</reference>
<dbReference type="EC" id="4.2.1.70" evidence="2"/>
<dbReference type="GO" id="GO:0004730">
    <property type="term" value="F:pseudouridylate synthase activity"/>
    <property type="evidence" value="ECO:0007669"/>
    <property type="project" value="UniProtKB-EC"/>
</dbReference>
<evidence type="ECO:0000313" key="1">
    <source>
        <dbReference type="EMBL" id="ETZ17775.1"/>
    </source>
</evidence>
<proteinExistence type="predicted"/>
<dbReference type="AlphaFoldDB" id="W6TIR9"/>
<accession>W6TIR9</accession>
<name>W6TIR9_9SPIR</name>
<dbReference type="EMBL" id="AZIT01000001">
    <property type="protein sequence ID" value="ETZ19032.1"/>
    <property type="molecule type" value="Genomic_DNA"/>
</dbReference>
<evidence type="ECO:0000313" key="3">
    <source>
        <dbReference type="Proteomes" id="UP000019148"/>
    </source>
</evidence>
<protein>
    <submittedName>
        <fullName evidence="2">tRNA pseudouridine synthase A</fullName>
        <ecNumber evidence="2">4.2.1.70</ecNumber>
    </submittedName>
</protein>
<comment type="caution">
    <text evidence="2">The sequence shown here is derived from an EMBL/GenBank/DDBJ whole genome shotgun (WGS) entry which is preliminary data.</text>
</comment>
<keyword evidence="2" id="KW-0456">Lyase</keyword>